<keyword evidence="1" id="KW-0472">Membrane</keyword>
<evidence type="ECO:0000256" key="1">
    <source>
        <dbReference type="SAM" id="Phobius"/>
    </source>
</evidence>
<dbReference type="AlphaFoldDB" id="A0A2V3PV00"/>
<keyword evidence="3" id="KW-1185">Reference proteome</keyword>
<dbReference type="EMBL" id="QICL01000002">
    <property type="protein sequence ID" value="PXV68114.1"/>
    <property type="molecule type" value="Genomic_DNA"/>
</dbReference>
<gene>
    <name evidence="2" type="ORF">CLV62_102146</name>
</gene>
<keyword evidence="1" id="KW-0812">Transmembrane</keyword>
<organism evidence="2 3">
    <name type="scientific">Dysgonomonas alginatilytica</name>
    <dbReference type="NCBI Taxonomy" id="1605892"/>
    <lineage>
        <taxon>Bacteria</taxon>
        <taxon>Pseudomonadati</taxon>
        <taxon>Bacteroidota</taxon>
        <taxon>Bacteroidia</taxon>
        <taxon>Bacteroidales</taxon>
        <taxon>Dysgonomonadaceae</taxon>
        <taxon>Dysgonomonas</taxon>
    </lineage>
</organism>
<protein>
    <recommendedName>
        <fullName evidence="4">DoxX-like protein</fullName>
    </recommendedName>
</protein>
<evidence type="ECO:0008006" key="4">
    <source>
        <dbReference type="Google" id="ProtNLM"/>
    </source>
</evidence>
<accession>A0A2V3PV00</accession>
<reference evidence="2 3" key="1">
    <citation type="submission" date="2018-03" db="EMBL/GenBank/DDBJ databases">
        <title>Genomic Encyclopedia of Archaeal and Bacterial Type Strains, Phase II (KMG-II): from individual species to whole genera.</title>
        <authorList>
            <person name="Goeker M."/>
        </authorList>
    </citation>
    <scope>NUCLEOTIDE SEQUENCE [LARGE SCALE GENOMIC DNA]</scope>
    <source>
        <strain evidence="2 3">DSM 100214</strain>
    </source>
</reference>
<dbReference type="Proteomes" id="UP000247973">
    <property type="component" value="Unassembled WGS sequence"/>
</dbReference>
<feature type="transmembrane region" description="Helical" evidence="1">
    <location>
        <begin position="42"/>
        <end position="65"/>
    </location>
</feature>
<keyword evidence="1" id="KW-1133">Transmembrane helix</keyword>
<evidence type="ECO:0000313" key="3">
    <source>
        <dbReference type="Proteomes" id="UP000247973"/>
    </source>
</evidence>
<feature type="transmembrane region" description="Helical" evidence="1">
    <location>
        <begin position="95"/>
        <end position="111"/>
    </location>
</feature>
<name>A0A2V3PV00_9BACT</name>
<dbReference type="RefSeq" id="WP_110309402.1">
    <property type="nucleotide sequence ID" value="NZ_QICL01000002.1"/>
</dbReference>
<feature type="transmembrane region" description="Helical" evidence="1">
    <location>
        <begin position="72"/>
        <end position="89"/>
    </location>
</feature>
<proteinExistence type="predicted"/>
<sequence length="122" mass="13158">MDIPKPLRVVSIVLVVLGIIRIVAGILGLIGLRGFFSENPDLITQVIIENFVAGPLILISGLLLLKGKAIGRILLVVAVVGSWIASFVISKEYSIGTLIIFSAIIAILFLEDKIKQYFADKA</sequence>
<evidence type="ECO:0000313" key="2">
    <source>
        <dbReference type="EMBL" id="PXV68114.1"/>
    </source>
</evidence>
<feature type="transmembrane region" description="Helical" evidence="1">
    <location>
        <begin position="12"/>
        <end position="36"/>
    </location>
</feature>
<comment type="caution">
    <text evidence="2">The sequence shown here is derived from an EMBL/GenBank/DDBJ whole genome shotgun (WGS) entry which is preliminary data.</text>
</comment>